<reference evidence="3" key="1">
    <citation type="journal article" date="2019" name="Int. J. Syst. Evol. Microbiol.">
        <title>The Global Catalogue of Microorganisms (GCM) 10K type strain sequencing project: providing services to taxonomists for standard genome sequencing and annotation.</title>
        <authorList>
            <consortium name="The Broad Institute Genomics Platform"/>
            <consortium name="The Broad Institute Genome Sequencing Center for Infectious Disease"/>
            <person name="Wu L."/>
            <person name="Ma J."/>
        </authorList>
    </citation>
    <scope>NUCLEOTIDE SEQUENCE [LARGE SCALE GENOMIC DNA]</scope>
    <source>
        <strain evidence="3">KCTC 42087</strain>
    </source>
</reference>
<protein>
    <submittedName>
        <fullName evidence="2">MarR family winged helix-turn-helix transcriptional regulator</fullName>
    </submittedName>
</protein>
<keyword evidence="3" id="KW-1185">Reference proteome</keyword>
<dbReference type="SMART" id="SM00347">
    <property type="entry name" value="HTH_MARR"/>
    <property type="match status" value="1"/>
</dbReference>
<comment type="caution">
    <text evidence="2">The sequence shown here is derived from an EMBL/GenBank/DDBJ whole genome shotgun (WGS) entry which is preliminary data.</text>
</comment>
<dbReference type="Proteomes" id="UP001596074">
    <property type="component" value="Unassembled WGS sequence"/>
</dbReference>
<dbReference type="Gene3D" id="1.10.10.10">
    <property type="entry name" value="Winged helix-like DNA-binding domain superfamily/Winged helix DNA-binding domain"/>
    <property type="match status" value="1"/>
</dbReference>
<gene>
    <name evidence="2" type="ORF">ACFPZN_31250</name>
</gene>
<sequence>MDDRSANLVSALVVALADALEETTRRAGVHGTSGASALATIHFVPGERIDALSRVLGITGSGTVRLVDRLVADGLVERRPGQDRRSVSLWLTEAGERAAEAIVAERREVLRRALEPLTDAQRRALAALSEPVLAGLSVDREHADRICRLCDYLACPQDRCPVETSVS</sequence>
<dbReference type="PROSITE" id="PS50995">
    <property type="entry name" value="HTH_MARR_2"/>
    <property type="match status" value="1"/>
</dbReference>
<accession>A0ABW1A692</accession>
<organism evidence="2 3">
    <name type="scientific">Actinomadura rugatobispora</name>
    <dbReference type="NCBI Taxonomy" id="1994"/>
    <lineage>
        <taxon>Bacteria</taxon>
        <taxon>Bacillati</taxon>
        <taxon>Actinomycetota</taxon>
        <taxon>Actinomycetes</taxon>
        <taxon>Streptosporangiales</taxon>
        <taxon>Thermomonosporaceae</taxon>
        <taxon>Actinomadura</taxon>
    </lineage>
</organism>
<dbReference type="InterPro" id="IPR039422">
    <property type="entry name" value="MarR/SlyA-like"/>
</dbReference>
<dbReference type="InterPro" id="IPR000835">
    <property type="entry name" value="HTH_MarR-typ"/>
</dbReference>
<name>A0ABW1A692_9ACTN</name>
<evidence type="ECO:0000313" key="3">
    <source>
        <dbReference type="Proteomes" id="UP001596074"/>
    </source>
</evidence>
<dbReference type="PANTHER" id="PTHR33164:SF104">
    <property type="entry name" value="TRANSCRIPTIONAL REGULATORY PROTEIN"/>
    <property type="match status" value="1"/>
</dbReference>
<evidence type="ECO:0000313" key="2">
    <source>
        <dbReference type="EMBL" id="MFC5750126.1"/>
    </source>
</evidence>
<dbReference type="PANTHER" id="PTHR33164">
    <property type="entry name" value="TRANSCRIPTIONAL REGULATOR, MARR FAMILY"/>
    <property type="match status" value="1"/>
</dbReference>
<dbReference type="SUPFAM" id="SSF46785">
    <property type="entry name" value="Winged helix' DNA-binding domain"/>
    <property type="match status" value="1"/>
</dbReference>
<dbReference type="InterPro" id="IPR036390">
    <property type="entry name" value="WH_DNA-bd_sf"/>
</dbReference>
<proteinExistence type="predicted"/>
<dbReference type="Pfam" id="PF12802">
    <property type="entry name" value="MarR_2"/>
    <property type="match status" value="1"/>
</dbReference>
<feature type="domain" description="HTH marR-type" evidence="1">
    <location>
        <begin position="1"/>
        <end position="134"/>
    </location>
</feature>
<dbReference type="InterPro" id="IPR036388">
    <property type="entry name" value="WH-like_DNA-bd_sf"/>
</dbReference>
<dbReference type="EMBL" id="JBHSON010000050">
    <property type="protein sequence ID" value="MFC5750126.1"/>
    <property type="molecule type" value="Genomic_DNA"/>
</dbReference>
<evidence type="ECO:0000259" key="1">
    <source>
        <dbReference type="PROSITE" id="PS50995"/>
    </source>
</evidence>
<dbReference type="RefSeq" id="WP_378285857.1">
    <property type="nucleotide sequence ID" value="NZ_JBHSON010000050.1"/>
</dbReference>